<keyword evidence="8" id="KW-1185">Reference proteome</keyword>
<keyword evidence="5" id="KW-0812">Transmembrane</keyword>
<dbReference type="Proteomes" id="UP001165677">
    <property type="component" value="Unassembled WGS sequence"/>
</dbReference>
<keyword evidence="5" id="KW-1133">Transmembrane helix</keyword>
<comment type="pathway">
    <text evidence="1">Purine metabolism; IMP biosynthesis via de novo pathway; N(2)-formyl-N(1)-(5-phospho-D-ribosyl)glycinamide from N(1)-(5-phospho-D-ribosyl)glycinamide (10-formyl THF route): step 1/1.</text>
</comment>
<feature type="transmembrane region" description="Helical" evidence="5">
    <location>
        <begin position="6"/>
        <end position="24"/>
    </location>
</feature>
<dbReference type="PANTHER" id="PTHR43369:SF2">
    <property type="entry name" value="PHOSPHORIBOSYLGLYCINAMIDE FORMYLTRANSFERASE"/>
    <property type="match status" value="1"/>
</dbReference>
<comment type="caution">
    <text evidence="7">The sequence shown here is derived from an EMBL/GenBank/DDBJ whole genome shotgun (WGS) entry which is preliminary data.</text>
</comment>
<dbReference type="Gene3D" id="3.40.50.170">
    <property type="entry name" value="Formyl transferase, N-terminal domain"/>
    <property type="match status" value="1"/>
</dbReference>
<dbReference type="RefSeq" id="WP_264367828.1">
    <property type="nucleotide sequence ID" value="NZ_JAPCIO010000001.1"/>
</dbReference>
<keyword evidence="5" id="KW-0472">Membrane</keyword>
<evidence type="ECO:0000313" key="7">
    <source>
        <dbReference type="EMBL" id="MCW1146906.1"/>
    </source>
</evidence>
<feature type="domain" description="Formyl transferase N-terminal" evidence="6">
    <location>
        <begin position="4"/>
        <end position="164"/>
    </location>
</feature>
<dbReference type="EC" id="2.1.2.2" evidence="2"/>
<evidence type="ECO:0000256" key="3">
    <source>
        <dbReference type="ARBA" id="ARBA00022679"/>
    </source>
</evidence>
<dbReference type="InterPro" id="IPR036477">
    <property type="entry name" value="Formyl_transf_N_sf"/>
</dbReference>
<accession>A0ABT3EEB6</accession>
<reference evidence="7" key="1">
    <citation type="submission" date="2022-10" db="EMBL/GenBank/DDBJ databases">
        <title>Flavobacterium sp. nov., a bacterium isolated from lake sediment.</title>
        <authorList>
            <person name="Qu J.-H."/>
        </authorList>
    </citation>
    <scope>NUCLEOTIDE SEQUENCE</scope>
    <source>
        <strain evidence="7">TH16-21</strain>
    </source>
</reference>
<evidence type="ECO:0000256" key="1">
    <source>
        <dbReference type="ARBA" id="ARBA00005054"/>
    </source>
</evidence>
<dbReference type="PANTHER" id="PTHR43369">
    <property type="entry name" value="PHOSPHORIBOSYLGLYCINAMIDE FORMYLTRANSFERASE"/>
    <property type="match status" value="1"/>
</dbReference>
<name>A0ABT3EEB6_9FLAO</name>
<dbReference type="SUPFAM" id="SSF53328">
    <property type="entry name" value="Formyltransferase"/>
    <property type="match status" value="1"/>
</dbReference>
<evidence type="ECO:0000313" key="8">
    <source>
        <dbReference type="Proteomes" id="UP001165677"/>
    </source>
</evidence>
<protein>
    <recommendedName>
        <fullName evidence="2">phosphoribosylglycinamide formyltransferase 1</fullName>
        <ecNumber evidence="2">2.1.2.2</ecNumber>
    </recommendedName>
</protein>
<sequence length="228" mass="25861">MNKKKIVFLVSGGGGTLKFIFFAIEKLQLPIQIVGIIADRVTNLEKFANKNNIYYNQVAYKRSEPKELQNELNQLKPDVIITNIHKIIDSDTLNMFPSKFINLHYSLLPSFAGFIGMETVEKAKEQNVGFIGGTCHEVNEIVDAGKIIHQGCFAVDWNNDKEIIDTVFKTSCLAILGGICTKIEIKKEGTERVIINDKEIIFSPRLPVSNLDFEENFWVKLKKEHDTI</sequence>
<evidence type="ECO:0000256" key="4">
    <source>
        <dbReference type="ARBA" id="ARBA00022755"/>
    </source>
</evidence>
<keyword evidence="4" id="KW-0658">Purine biosynthesis</keyword>
<keyword evidence="3" id="KW-0808">Transferase</keyword>
<dbReference type="EMBL" id="JAPCIO010000001">
    <property type="protein sequence ID" value="MCW1146906.1"/>
    <property type="molecule type" value="Genomic_DNA"/>
</dbReference>
<evidence type="ECO:0000256" key="2">
    <source>
        <dbReference type="ARBA" id="ARBA00012254"/>
    </source>
</evidence>
<evidence type="ECO:0000256" key="5">
    <source>
        <dbReference type="SAM" id="Phobius"/>
    </source>
</evidence>
<organism evidence="7 8">
    <name type="scientific">Flavobacterium lacisediminis</name>
    <dbReference type="NCBI Taxonomy" id="2989705"/>
    <lineage>
        <taxon>Bacteria</taxon>
        <taxon>Pseudomonadati</taxon>
        <taxon>Bacteroidota</taxon>
        <taxon>Flavobacteriia</taxon>
        <taxon>Flavobacteriales</taxon>
        <taxon>Flavobacteriaceae</taxon>
        <taxon>Flavobacterium</taxon>
    </lineage>
</organism>
<dbReference type="Pfam" id="PF00551">
    <property type="entry name" value="Formyl_trans_N"/>
    <property type="match status" value="1"/>
</dbReference>
<proteinExistence type="predicted"/>
<gene>
    <name evidence="7" type="ORF">OJ995_01555</name>
</gene>
<dbReference type="InterPro" id="IPR002376">
    <property type="entry name" value="Formyl_transf_N"/>
</dbReference>
<evidence type="ECO:0000259" key="6">
    <source>
        <dbReference type="Pfam" id="PF00551"/>
    </source>
</evidence>